<dbReference type="OrthoDB" id="1900495at2759"/>
<dbReference type="InterPro" id="IPR055513">
    <property type="entry name" value="DUF7086"/>
</dbReference>
<dbReference type="PANTHER" id="PTHR34272:SF1">
    <property type="entry name" value="EXPRESSED PROTEIN"/>
    <property type="match status" value="1"/>
</dbReference>
<gene>
    <name evidence="3" type="ORF">GOP47_0016626</name>
</gene>
<evidence type="ECO:0000259" key="2">
    <source>
        <dbReference type="Pfam" id="PF23324"/>
    </source>
</evidence>
<dbReference type="Proteomes" id="UP000886520">
    <property type="component" value="Chromosome 16"/>
</dbReference>
<evidence type="ECO:0000313" key="3">
    <source>
        <dbReference type="EMBL" id="KAI5068281.1"/>
    </source>
</evidence>
<feature type="compositionally biased region" description="Low complexity" evidence="1">
    <location>
        <begin position="15"/>
        <end position="36"/>
    </location>
</feature>
<feature type="compositionally biased region" description="Polar residues" evidence="1">
    <location>
        <begin position="77"/>
        <end position="88"/>
    </location>
</feature>
<proteinExistence type="predicted"/>
<organism evidence="3 4">
    <name type="scientific">Adiantum capillus-veneris</name>
    <name type="common">Maidenhair fern</name>
    <dbReference type="NCBI Taxonomy" id="13818"/>
    <lineage>
        <taxon>Eukaryota</taxon>
        <taxon>Viridiplantae</taxon>
        <taxon>Streptophyta</taxon>
        <taxon>Embryophyta</taxon>
        <taxon>Tracheophyta</taxon>
        <taxon>Polypodiopsida</taxon>
        <taxon>Polypodiidae</taxon>
        <taxon>Polypodiales</taxon>
        <taxon>Pteridineae</taxon>
        <taxon>Pteridaceae</taxon>
        <taxon>Vittarioideae</taxon>
        <taxon>Adiantum</taxon>
    </lineage>
</organism>
<sequence length="259" mass="28772">MSDSGSDDYLRLTLSPPGSRSQSETSSSQTPSTTTSRTDDNIAAMGAASLPHAGMLSEVYSHQRAAGGSGGPMRRAGSSQRRTATTERPASGSGMPKEERIEPPYPWATDKRAAVETLDMLRVKGIKSIWGEVICKKCDGQQRLELEVEEEFARVSSFFLGNRDSMHDRAPMVWYSPRLLDCPLCRQGDCVRPVVASKKRAINWLFLFLTQTLGLCTLEQLKYFCKHNRKHRTGAKDRVLYLTYAGILKQLHPSGPYDP</sequence>
<reference evidence="3" key="1">
    <citation type="submission" date="2021-01" db="EMBL/GenBank/DDBJ databases">
        <title>Adiantum capillus-veneris genome.</title>
        <authorList>
            <person name="Fang Y."/>
            <person name="Liao Q."/>
        </authorList>
    </citation>
    <scope>NUCLEOTIDE SEQUENCE</scope>
    <source>
        <strain evidence="3">H3</strain>
        <tissue evidence="3">Leaf</tissue>
    </source>
</reference>
<keyword evidence="4" id="KW-1185">Reference proteome</keyword>
<feature type="region of interest" description="Disordered" evidence="1">
    <location>
        <begin position="1"/>
        <end position="107"/>
    </location>
</feature>
<dbReference type="PANTHER" id="PTHR34272">
    <property type="entry name" value="EXPRESSED PROTEIN"/>
    <property type="match status" value="1"/>
</dbReference>
<protein>
    <recommendedName>
        <fullName evidence="2">DUF7086 domain-containing protein</fullName>
    </recommendedName>
</protein>
<evidence type="ECO:0000313" key="4">
    <source>
        <dbReference type="Proteomes" id="UP000886520"/>
    </source>
</evidence>
<dbReference type="EMBL" id="JABFUD020000016">
    <property type="protein sequence ID" value="KAI5068281.1"/>
    <property type="molecule type" value="Genomic_DNA"/>
</dbReference>
<dbReference type="Pfam" id="PF23324">
    <property type="entry name" value="DUF7086"/>
    <property type="match status" value="1"/>
</dbReference>
<comment type="caution">
    <text evidence="3">The sequence shown here is derived from an EMBL/GenBank/DDBJ whole genome shotgun (WGS) entry which is preliminary data.</text>
</comment>
<dbReference type="AlphaFoldDB" id="A0A9D4UJ16"/>
<name>A0A9D4UJ16_ADICA</name>
<accession>A0A9D4UJ16</accession>
<feature type="domain" description="DUF7086" evidence="2">
    <location>
        <begin position="119"/>
        <end position="251"/>
    </location>
</feature>
<evidence type="ECO:0000256" key="1">
    <source>
        <dbReference type="SAM" id="MobiDB-lite"/>
    </source>
</evidence>